<evidence type="ECO:0000313" key="4">
    <source>
        <dbReference type="Proteomes" id="UP000002148"/>
    </source>
</evidence>
<keyword evidence="1" id="KW-0175">Coiled coil</keyword>
<dbReference type="OrthoDB" id="2360587at2"/>
<evidence type="ECO:0000259" key="2">
    <source>
        <dbReference type="Pfam" id="PF15636"/>
    </source>
</evidence>
<dbReference type="InterPro" id="IPR028916">
    <property type="entry name" value="Tox-GHH_dom"/>
</dbReference>
<reference evidence="3 4" key="1">
    <citation type="journal article" date="2007" name="J. Bacteriol.">
        <title>Genome of the opportunistic pathogen Streptococcus sanguinis.</title>
        <authorList>
            <person name="Xu P."/>
            <person name="Alves J.M."/>
            <person name="Kitten T."/>
            <person name="Brown A."/>
            <person name="Chen Z."/>
            <person name="Ozaki L.S."/>
            <person name="Manque P."/>
            <person name="Ge X."/>
            <person name="Serrano M.G."/>
            <person name="Puiu D."/>
            <person name="Hendricks S."/>
            <person name="Wang Y."/>
            <person name="Chaplin M.D."/>
            <person name="Akan D."/>
            <person name="Paik S."/>
            <person name="Peterson D.L."/>
            <person name="Macrina F.L."/>
            <person name="Buck G.A."/>
        </authorList>
    </citation>
    <scope>NUCLEOTIDE SEQUENCE [LARGE SCALE GENOMIC DNA]</scope>
    <source>
        <strain evidence="3 4">SK36</strain>
    </source>
</reference>
<dbReference type="KEGG" id="ssa:SSA_1291"/>
<dbReference type="eggNOG" id="COG5444">
    <property type="taxonomic scope" value="Bacteria"/>
</dbReference>
<accession>A3CND6</accession>
<dbReference type="AlphaFoldDB" id="A3CND6"/>
<evidence type="ECO:0000313" key="3">
    <source>
        <dbReference type="EMBL" id="ABN44691.1"/>
    </source>
</evidence>
<feature type="coiled-coil region" evidence="1">
    <location>
        <begin position="75"/>
        <end position="120"/>
    </location>
</feature>
<dbReference type="Pfam" id="PF15636">
    <property type="entry name" value="Tox-GHH"/>
    <property type="match status" value="1"/>
</dbReference>
<dbReference type="Proteomes" id="UP000002148">
    <property type="component" value="Chromosome"/>
</dbReference>
<dbReference type="STRING" id="388919.SSA_1291"/>
<name>A3CND6_STRSV</name>
<feature type="domain" description="Tox-GHH" evidence="2">
    <location>
        <begin position="596"/>
        <end position="674"/>
    </location>
</feature>
<gene>
    <name evidence="3" type="ordered locus">SSA_1291</name>
</gene>
<sequence length="703" mass="78518">MTEYYTNKSDFEQGKRIGWFEDNVSQVKDLLKDISETAEIVKSNDLSHLYIAKGDATLGKDMPEKTFVDSEHTVLDVMEEMKRVHREIVQNIENKYISGLEDAMEALNKINEGKNKYKSEHLTYEETYTYQTSYQTGYGIQTVKGKRKAYYSLSDILNSDKSPISSAAAKYQDKLKVAKENLAKLEAEDKETYDKIKDLSEKELVETFFPTELGEYKRLKSTWSKDNEWWLGWVDIGVKVVGTAALVVGTFASGGTLAPVALALGTTLLGGEAAYRAISGETITGDVLTNEQRIWAGAEAVTTLVSGGLGSYLKGASIAERTVSQGVLNADKVARFGANAYDVAQFGHDFIEDPQMALTNLATSQLIGRTVGHLGQRFQAYRASKAADVNLGSGKATSYKGSIQERLSNTWTDVKTKAGNVRAQASQSWDDFKTKANNTKNRALASGAEKVSEKLDNLNAAWGAQKQNFQRNLAAMQGNLAPELQLAGGAPGIGVKPNFSESMENLSQKIQQFSVKRRQQIQDFEGVGGNSGSKTVFSNTIETKTPETIIAERTKGLDLVPHPTTQKQLSPKKMKELKQKIADRTITREEYEQYDWNKRFTQRRNEGVESFWRDERVRLSRGEKGTRNWSEDQIKDILSGKRAKFDGKTLQGHHTYSASQYPHLANRSEVIYPVTFNEHFRGWHGGNWKTSLPGKRIDIIDDF</sequence>
<evidence type="ECO:0000256" key="1">
    <source>
        <dbReference type="SAM" id="Coils"/>
    </source>
</evidence>
<protein>
    <recommendedName>
        <fullName evidence="2">Tox-GHH domain-containing protein</fullName>
    </recommendedName>
</protein>
<dbReference type="PATRIC" id="fig|388919.9.peg.1229"/>
<proteinExistence type="predicted"/>
<dbReference type="HOGENOM" id="CLU_392273_0_0_9"/>
<dbReference type="RefSeq" id="WP_011837031.1">
    <property type="nucleotide sequence ID" value="NC_009009.1"/>
</dbReference>
<feature type="coiled-coil region" evidence="1">
    <location>
        <begin position="168"/>
        <end position="202"/>
    </location>
</feature>
<dbReference type="EMBL" id="CP000387">
    <property type="protein sequence ID" value="ABN44691.1"/>
    <property type="molecule type" value="Genomic_DNA"/>
</dbReference>
<organism evidence="3 4">
    <name type="scientific">Streptococcus sanguinis (strain SK36)</name>
    <dbReference type="NCBI Taxonomy" id="388919"/>
    <lineage>
        <taxon>Bacteria</taxon>
        <taxon>Bacillati</taxon>
        <taxon>Bacillota</taxon>
        <taxon>Bacilli</taxon>
        <taxon>Lactobacillales</taxon>
        <taxon>Streptococcaceae</taxon>
        <taxon>Streptococcus</taxon>
    </lineage>
</organism>
<keyword evidence="4" id="KW-1185">Reference proteome</keyword>